<feature type="compositionally biased region" description="Basic and acidic residues" evidence="2">
    <location>
        <begin position="585"/>
        <end position="595"/>
    </location>
</feature>
<evidence type="ECO:0000256" key="1">
    <source>
        <dbReference type="ARBA" id="ARBA00023186"/>
    </source>
</evidence>
<dbReference type="OrthoDB" id="10250354at2759"/>
<evidence type="ECO:0000313" key="4">
    <source>
        <dbReference type="EMBL" id="CCG84854.1"/>
    </source>
</evidence>
<accession>R4XGQ8</accession>
<feature type="region of interest" description="Disordered" evidence="2">
    <location>
        <begin position="298"/>
        <end position="502"/>
    </location>
</feature>
<reference evidence="4 5" key="1">
    <citation type="journal article" date="2013" name="MBio">
        <title>Genome sequencing of the plant pathogen Taphrina deformans, the causal agent of peach leaf curl.</title>
        <authorList>
            <person name="Cisse O.H."/>
            <person name="Almeida J.M.G.C.F."/>
            <person name="Fonseca A."/>
            <person name="Kumar A.A."/>
            <person name="Salojaervi J."/>
            <person name="Overmyer K."/>
            <person name="Hauser P.M."/>
            <person name="Pagni M."/>
        </authorList>
    </citation>
    <scope>NUCLEOTIDE SEQUENCE [LARGE SCALE GENOMIC DNA]</scope>
    <source>
        <strain evidence="5">PYCC 5710 / ATCC 11124 / CBS 356.35 / IMI 108563 / JCM 9778 / NBRC 8474</strain>
    </source>
</reference>
<feature type="compositionally biased region" description="Basic and acidic residues" evidence="2">
    <location>
        <begin position="447"/>
        <end position="456"/>
    </location>
</feature>
<feature type="compositionally biased region" description="Polar residues" evidence="2">
    <location>
        <begin position="217"/>
        <end position="229"/>
    </location>
</feature>
<organism evidence="4 5">
    <name type="scientific">Taphrina deformans (strain PYCC 5710 / ATCC 11124 / CBS 356.35 / IMI 108563 / JCM 9778 / NBRC 8474)</name>
    <name type="common">Peach leaf curl fungus</name>
    <name type="synonym">Lalaria deformans</name>
    <dbReference type="NCBI Taxonomy" id="1097556"/>
    <lineage>
        <taxon>Eukaryota</taxon>
        <taxon>Fungi</taxon>
        <taxon>Dikarya</taxon>
        <taxon>Ascomycota</taxon>
        <taxon>Taphrinomycotina</taxon>
        <taxon>Taphrinomycetes</taxon>
        <taxon>Taphrinales</taxon>
        <taxon>Taphrinaceae</taxon>
        <taxon>Taphrina</taxon>
    </lineage>
</organism>
<dbReference type="eggNOG" id="KOG0714">
    <property type="taxonomic scope" value="Eukaryota"/>
</dbReference>
<dbReference type="InterPro" id="IPR036869">
    <property type="entry name" value="J_dom_sf"/>
</dbReference>
<feature type="compositionally biased region" description="Low complexity" evidence="2">
    <location>
        <begin position="396"/>
        <end position="410"/>
    </location>
</feature>
<feature type="compositionally biased region" description="Polar residues" evidence="2">
    <location>
        <begin position="87"/>
        <end position="110"/>
    </location>
</feature>
<dbReference type="PROSITE" id="PS00636">
    <property type="entry name" value="DNAJ_1"/>
    <property type="match status" value="1"/>
</dbReference>
<dbReference type="EMBL" id="CAHR02000326">
    <property type="protein sequence ID" value="CCG84854.1"/>
    <property type="molecule type" value="Genomic_DNA"/>
</dbReference>
<dbReference type="SUPFAM" id="SSF46565">
    <property type="entry name" value="Chaperone J-domain"/>
    <property type="match status" value="1"/>
</dbReference>
<feature type="compositionally biased region" description="Basic and acidic residues" evidence="2">
    <location>
        <begin position="528"/>
        <end position="555"/>
    </location>
</feature>
<dbReference type="SMART" id="SM00271">
    <property type="entry name" value="DnaJ"/>
    <property type="match status" value="1"/>
</dbReference>
<name>R4XGQ8_TAPDE</name>
<feature type="compositionally biased region" description="Low complexity" evidence="2">
    <location>
        <begin position="568"/>
        <end position="580"/>
    </location>
</feature>
<feature type="compositionally biased region" description="Low complexity" evidence="2">
    <location>
        <begin position="160"/>
        <end position="184"/>
    </location>
</feature>
<feature type="region of interest" description="Disordered" evidence="2">
    <location>
        <begin position="525"/>
        <end position="611"/>
    </location>
</feature>
<dbReference type="InterPro" id="IPR051938">
    <property type="entry name" value="Apopto_cytoskel_mod"/>
</dbReference>
<protein>
    <recommendedName>
        <fullName evidence="3">J domain-containing protein</fullName>
    </recommendedName>
</protein>
<dbReference type="Gene3D" id="1.10.287.110">
    <property type="entry name" value="DnaJ domain"/>
    <property type="match status" value="1"/>
</dbReference>
<dbReference type="PANTHER" id="PTHR44145">
    <property type="entry name" value="DNAJ HOMOLOG SUBFAMILY A MEMBER 3, MITOCHONDRIAL"/>
    <property type="match status" value="1"/>
</dbReference>
<dbReference type="PRINTS" id="PR00625">
    <property type="entry name" value="JDOMAIN"/>
</dbReference>
<dbReference type="InterPro" id="IPR018253">
    <property type="entry name" value="DnaJ_domain_CS"/>
</dbReference>
<feature type="compositionally biased region" description="Polar residues" evidence="2">
    <location>
        <begin position="466"/>
        <end position="475"/>
    </location>
</feature>
<comment type="caution">
    <text evidence="4">The sequence shown here is derived from an EMBL/GenBank/DDBJ whole genome shotgun (WGS) entry which is preliminary data.</text>
</comment>
<dbReference type="PROSITE" id="PS50076">
    <property type="entry name" value="DNAJ_2"/>
    <property type="match status" value="1"/>
</dbReference>
<feature type="region of interest" description="Disordered" evidence="2">
    <location>
        <begin position="80"/>
        <end position="184"/>
    </location>
</feature>
<evidence type="ECO:0000259" key="3">
    <source>
        <dbReference type="PROSITE" id="PS50076"/>
    </source>
</evidence>
<gene>
    <name evidence="4" type="ORF">TAPDE_005221</name>
</gene>
<dbReference type="Proteomes" id="UP000013776">
    <property type="component" value="Unassembled WGS sequence"/>
</dbReference>
<dbReference type="Pfam" id="PF00226">
    <property type="entry name" value="DnaJ"/>
    <property type="match status" value="1"/>
</dbReference>
<feature type="domain" description="J" evidence="3">
    <location>
        <begin position="11"/>
        <end position="77"/>
    </location>
</feature>
<dbReference type="PANTHER" id="PTHR44145:SF3">
    <property type="entry name" value="DNAJ HOMOLOG SUBFAMILY A MEMBER 3, MITOCHONDRIAL"/>
    <property type="match status" value="1"/>
</dbReference>
<sequence>MVKPELDSTKDYYRVLGIPATSTQVDIRKAYLDLARTQHPDKNPGHEIVFKAKFQYITTAYDVLKDPALKRAYDQIRPNVRKEVPRSTVNSVPKSATNNNSGTKSSTGASTRPPAVPRQAKNATKATPKSPPKKAPTARKDPLNGWTPPVPQSKTASGFSNSKSKTSTHTYYSDATSTKSPNAAASKAPSAARSAFYNASPSSPYSAYNSNNKNSFVPTSSKSTKTQPDIQPDWTAKENLWAKSNTAYSTFHEPTSRYSPYAADKSEVFSASSVAKEPRSNMSPGNIFAFRGVKTPTPPSLKNPAGSGIFSTGSRKSTAEYEWQHSRSAYQGRPTPAKDAEQSAKVPRKNPFGSDIKAGNPFFEPQSRPRTLDAEAMGDFGVDSGQRNRQADPMRNSIDSSKDNSSTSKDGLPVQTTDNKHAKSRPNATLTDPDETKPSATQPDSPRTNEHDKKPFLFDFKPSPAQLRTSSSRRTSAGIPPYVKFNPVPDLNFSSPASKADNDEYRSSLFNCKANIVNDDESFAQADPAKKHARGDDAQDPRFPHGTPNEEKSDEDKSDEDKSEDLSAKFSSFGIGKSSSPQKTPLRDELKSERSRVRRRTRSVNKDKMTASPIFTAGTECQGIFTFSTPGALKPTLPRDSTSSPATGKWSFNFTNAPIPAVELLRPLDLADLAGDQVIGMYRASCRLFSSYLTAWSSYEQPNGGDNPQPSITDPSYLAALSRHQQVLESQAERIGQYVTYIRQEYPSTKSSTHEPNT</sequence>
<keyword evidence="5" id="KW-1185">Reference proteome</keyword>
<proteinExistence type="predicted"/>
<dbReference type="InterPro" id="IPR001623">
    <property type="entry name" value="DnaJ_domain"/>
</dbReference>
<evidence type="ECO:0000256" key="2">
    <source>
        <dbReference type="SAM" id="MobiDB-lite"/>
    </source>
</evidence>
<feature type="region of interest" description="Disordered" evidence="2">
    <location>
        <begin position="216"/>
        <end position="235"/>
    </location>
</feature>
<dbReference type="AlphaFoldDB" id="R4XGQ8"/>
<keyword evidence="1" id="KW-0143">Chaperone</keyword>
<dbReference type="CDD" id="cd06257">
    <property type="entry name" value="DnaJ"/>
    <property type="match status" value="1"/>
</dbReference>
<evidence type="ECO:0000313" key="5">
    <source>
        <dbReference type="Proteomes" id="UP000013776"/>
    </source>
</evidence>
<dbReference type="STRING" id="1097556.R4XGQ8"/>